<protein>
    <recommendedName>
        <fullName evidence="1">Inner membrane protein YccF</fullName>
    </recommendedName>
</protein>
<reference evidence="3 4" key="1">
    <citation type="submission" date="2018-08" db="EMBL/GenBank/DDBJ databases">
        <title>Wenzhouxiangella salilacus sp. nov., a novel bacterium isolated from a saline lake in Xinjiang Province, China.</title>
        <authorList>
            <person name="Han S."/>
        </authorList>
    </citation>
    <scope>NUCLEOTIDE SEQUENCE [LARGE SCALE GENOMIC DNA]</scope>
    <source>
        <strain evidence="3 4">XDB06</strain>
    </source>
</reference>
<feature type="domain" description="Inner membrane component" evidence="2">
    <location>
        <begin position="5"/>
        <end position="55"/>
    </location>
</feature>
<comment type="caution">
    <text evidence="3">The sequence shown here is derived from an EMBL/GenBank/DDBJ whole genome shotgun (WGS) entry which is preliminary data.</text>
</comment>
<sequence>MLRLIGNLIWFVLGGFFMGLAWWFYGLLCFISIIGIPWGRACFVIGKFMFWPFGREAVNRRMMTGRDDLGTGCLGMIGNVIWFVVAGLWLAIGHLFWALALFITILGIPFGIQHVKLAGIALFPIGKSVVLSEVADATRAARRD</sequence>
<keyword evidence="1" id="KW-1133">Transmembrane helix</keyword>
<keyword evidence="1" id="KW-0472">Membrane</keyword>
<dbReference type="InterPro" id="IPR031308">
    <property type="entry name" value="UCP028777"/>
</dbReference>
<feature type="transmembrane region" description="Helical" evidence="1">
    <location>
        <begin position="95"/>
        <end position="112"/>
    </location>
</feature>
<feature type="transmembrane region" description="Helical" evidence="1">
    <location>
        <begin position="31"/>
        <end position="50"/>
    </location>
</feature>
<evidence type="ECO:0000259" key="2">
    <source>
        <dbReference type="Pfam" id="PF03733"/>
    </source>
</evidence>
<dbReference type="NCBIfam" id="NF008741">
    <property type="entry name" value="PRK11770.1-3"/>
    <property type="match status" value="1"/>
</dbReference>
<dbReference type="EMBL" id="QUZK01000018">
    <property type="protein sequence ID" value="RFF31528.1"/>
    <property type="molecule type" value="Genomic_DNA"/>
</dbReference>
<dbReference type="OrthoDB" id="3238663at2"/>
<dbReference type="NCBIfam" id="NF008740">
    <property type="entry name" value="PRK11770.1-2"/>
    <property type="match status" value="1"/>
</dbReference>
<feature type="domain" description="Inner membrane component" evidence="2">
    <location>
        <begin position="77"/>
        <end position="127"/>
    </location>
</feature>
<evidence type="ECO:0000313" key="4">
    <source>
        <dbReference type="Proteomes" id="UP000260351"/>
    </source>
</evidence>
<dbReference type="Pfam" id="PF03733">
    <property type="entry name" value="YccF"/>
    <property type="match status" value="2"/>
</dbReference>
<name>A0A3E1KAN8_9GAMM</name>
<dbReference type="InterPro" id="IPR005185">
    <property type="entry name" value="YccF"/>
</dbReference>
<accession>A0A3E1KAN8</accession>
<proteinExistence type="predicted"/>
<dbReference type="PANTHER" id="PTHR42903">
    <property type="entry name" value="INNER MEMBRANE PROTEIN YCCF"/>
    <property type="match status" value="1"/>
</dbReference>
<gene>
    <name evidence="3" type="ORF">DZC52_03990</name>
</gene>
<dbReference type="GO" id="GO:0005886">
    <property type="term" value="C:plasma membrane"/>
    <property type="evidence" value="ECO:0007669"/>
    <property type="project" value="UniProtKB-SubCell"/>
</dbReference>
<keyword evidence="4" id="KW-1185">Reference proteome</keyword>
<dbReference type="NCBIfam" id="NF008742">
    <property type="entry name" value="PRK11770.1-4"/>
    <property type="match status" value="1"/>
</dbReference>
<feature type="transmembrane region" description="Helical" evidence="1">
    <location>
        <begin position="7"/>
        <end position="25"/>
    </location>
</feature>
<dbReference type="PIRSF" id="PIRSF028777">
    <property type="entry name" value="UCP028777"/>
    <property type="match status" value="1"/>
</dbReference>
<feature type="transmembrane region" description="Helical" evidence="1">
    <location>
        <begin position="71"/>
        <end position="89"/>
    </location>
</feature>
<keyword evidence="1" id="KW-0997">Cell inner membrane</keyword>
<keyword evidence="1" id="KW-0812">Transmembrane</keyword>
<keyword evidence="1" id="KW-1003">Cell membrane</keyword>
<evidence type="ECO:0000313" key="3">
    <source>
        <dbReference type="EMBL" id="RFF31528.1"/>
    </source>
</evidence>
<dbReference type="InterPro" id="IPR052937">
    <property type="entry name" value="Inner_membrane_protein"/>
</dbReference>
<evidence type="ECO:0000256" key="1">
    <source>
        <dbReference type="PIRNR" id="PIRNR028777"/>
    </source>
</evidence>
<organism evidence="3 4">
    <name type="scientific">Wenzhouxiangella sediminis</name>
    <dbReference type="NCBI Taxonomy" id="1792836"/>
    <lineage>
        <taxon>Bacteria</taxon>
        <taxon>Pseudomonadati</taxon>
        <taxon>Pseudomonadota</taxon>
        <taxon>Gammaproteobacteria</taxon>
        <taxon>Chromatiales</taxon>
        <taxon>Wenzhouxiangellaceae</taxon>
        <taxon>Wenzhouxiangella</taxon>
    </lineage>
</organism>
<dbReference type="PANTHER" id="PTHR42903:SF1">
    <property type="entry name" value="INNER MEMBRANE PROTEIN YCCF"/>
    <property type="match status" value="1"/>
</dbReference>
<dbReference type="RefSeq" id="WP_116649834.1">
    <property type="nucleotide sequence ID" value="NZ_QUZK01000018.1"/>
</dbReference>
<dbReference type="AlphaFoldDB" id="A0A3E1KAN8"/>
<dbReference type="Proteomes" id="UP000260351">
    <property type="component" value="Unassembled WGS sequence"/>
</dbReference>
<comment type="subcellular location">
    <subcellularLocation>
        <location evidence="1">Cell inner membrane</location>
        <topology evidence="1">Multi-pass membrane protein</topology>
    </subcellularLocation>
</comment>